<dbReference type="Proteomes" id="UP001273209">
    <property type="component" value="Unassembled WGS sequence"/>
</dbReference>
<dbReference type="GeneID" id="87913943"/>
<proteinExistence type="predicted"/>
<sequence length="102" mass="11472">MAMDFTVAWSTSLESWLFYVGCIDGPNGPNGFNGFNSFDGFDGFNATLLMSSIVWKKDANAEHALNRRIQTLKWSTRTPIDWYILPLRRDYSVLSTPSIDGG</sequence>
<organism evidence="1 2">
    <name type="scientific">Trichoderma aggressivum f. europaeum</name>
    <dbReference type="NCBI Taxonomy" id="173218"/>
    <lineage>
        <taxon>Eukaryota</taxon>
        <taxon>Fungi</taxon>
        <taxon>Dikarya</taxon>
        <taxon>Ascomycota</taxon>
        <taxon>Pezizomycotina</taxon>
        <taxon>Sordariomycetes</taxon>
        <taxon>Hypocreomycetidae</taxon>
        <taxon>Hypocreales</taxon>
        <taxon>Hypocreaceae</taxon>
        <taxon>Trichoderma</taxon>
    </lineage>
</organism>
<protein>
    <submittedName>
        <fullName evidence="1">Uncharacterized protein</fullName>
    </submittedName>
</protein>
<keyword evidence="2" id="KW-1185">Reference proteome</keyword>
<dbReference type="RefSeq" id="XP_062751027.1">
    <property type="nucleotide sequence ID" value="XM_062894044.1"/>
</dbReference>
<name>A0AAE1M059_9HYPO</name>
<comment type="caution">
    <text evidence="1">The sequence shown here is derived from an EMBL/GenBank/DDBJ whole genome shotgun (WGS) entry which is preliminary data.</text>
</comment>
<reference evidence="1" key="1">
    <citation type="submission" date="2023-11" db="EMBL/GenBank/DDBJ databases">
        <title>The genome sequences of three competitors of mushroom-forming fungi.</title>
        <authorList>
            <person name="Beijen E."/>
            <person name="Ohm R.A."/>
        </authorList>
    </citation>
    <scope>NUCLEOTIDE SEQUENCE</scope>
    <source>
        <strain evidence="1">CBS 100526</strain>
    </source>
</reference>
<accession>A0AAE1M059</accession>
<evidence type="ECO:0000313" key="2">
    <source>
        <dbReference type="Proteomes" id="UP001273209"/>
    </source>
</evidence>
<gene>
    <name evidence="1" type="ORF">Triagg1_10013</name>
</gene>
<evidence type="ECO:0000313" key="1">
    <source>
        <dbReference type="EMBL" id="KAK4062138.1"/>
    </source>
</evidence>
<dbReference type="EMBL" id="JAWRVG010000063">
    <property type="protein sequence ID" value="KAK4062138.1"/>
    <property type="molecule type" value="Genomic_DNA"/>
</dbReference>
<dbReference type="AlphaFoldDB" id="A0AAE1M059"/>